<evidence type="ECO:0000256" key="5">
    <source>
        <dbReference type="SAM" id="Phobius"/>
    </source>
</evidence>
<keyword evidence="5" id="KW-0472">Membrane</keyword>
<dbReference type="STRING" id="157783.LK03_19335"/>
<feature type="transmembrane region" description="Helical" evidence="5">
    <location>
        <begin position="40"/>
        <end position="57"/>
    </location>
</feature>
<dbReference type="InterPro" id="IPR050469">
    <property type="entry name" value="Diguanylate_Cyclase"/>
</dbReference>
<dbReference type="InterPro" id="IPR043128">
    <property type="entry name" value="Rev_trsase/Diguanyl_cyclase"/>
</dbReference>
<reference evidence="7 8" key="1">
    <citation type="submission" date="2014-09" db="EMBL/GenBank/DDBJ databases">
        <authorList>
            <person name="Chan K.-G."/>
        </authorList>
    </citation>
    <scope>NUCLEOTIDE SEQUENCE [LARGE SCALE GENOMIC DNA]</scope>
    <source>
        <strain evidence="7 8">ND07</strain>
    </source>
</reference>
<dbReference type="PANTHER" id="PTHR45138">
    <property type="entry name" value="REGULATORY COMPONENTS OF SENSORY TRANSDUCTION SYSTEM"/>
    <property type="match status" value="1"/>
</dbReference>
<comment type="cofactor">
    <cofactor evidence="1">
        <name>Mg(2+)</name>
        <dbReference type="ChEBI" id="CHEBI:18420"/>
    </cofactor>
</comment>
<dbReference type="eggNOG" id="COG3706">
    <property type="taxonomic scope" value="Bacteria"/>
</dbReference>
<feature type="transmembrane region" description="Helical" evidence="5">
    <location>
        <begin position="264"/>
        <end position="284"/>
    </location>
</feature>
<evidence type="ECO:0000313" key="8">
    <source>
        <dbReference type="Proteomes" id="UP000029493"/>
    </source>
</evidence>
<evidence type="ECO:0000256" key="3">
    <source>
        <dbReference type="ARBA" id="ARBA00012528"/>
    </source>
</evidence>
<dbReference type="GO" id="GO:0052621">
    <property type="term" value="F:diguanylate cyclase activity"/>
    <property type="evidence" value="ECO:0007669"/>
    <property type="project" value="UniProtKB-EC"/>
</dbReference>
<dbReference type="Pfam" id="PF00990">
    <property type="entry name" value="GGDEF"/>
    <property type="match status" value="1"/>
</dbReference>
<comment type="catalytic activity">
    <reaction evidence="4">
        <text>2 GTP = 3',3'-c-di-GMP + 2 diphosphate</text>
        <dbReference type="Rhea" id="RHEA:24898"/>
        <dbReference type="ChEBI" id="CHEBI:33019"/>
        <dbReference type="ChEBI" id="CHEBI:37565"/>
        <dbReference type="ChEBI" id="CHEBI:58805"/>
        <dbReference type="EC" id="2.7.7.65"/>
    </reaction>
</comment>
<feature type="transmembrane region" description="Helical" evidence="5">
    <location>
        <begin position="88"/>
        <end position="108"/>
    </location>
</feature>
<dbReference type="Gene3D" id="3.30.70.270">
    <property type="match status" value="1"/>
</dbReference>
<sequence length="472" mass="50557">MQVLFMVSSAQSRVLPYVLLFSLTLGLTLAGILARPFATLSLFWPVNAVLAGLLLRHPRRATPLGWGLVYAAMVTADLAYGSDWGPAVSLNLCNLGAVLTLWWLMMRLPLAQRRLRTAQGVLYLLGASALAAVVAASLACLVATPWFEESLRSTWLAWFSEQFSTSVLVLPLVLTAPAPRTLLRGGSQAIRVTPLLVLLAALGFGLMVGGPGAIAFPIAALLWCALSYSPFLLSLLTLGTGSTLIVAVAQNVMHFSLPQSESAVTALMSARLGIAMLVLGPLLVACVSQANRLLLGRLEHQAAVDHLTGALSRSAFTHKADSLLEQCRAARVPLTLMMLDIDHFKAVNDRHGHAVGDLVLRQFARTVQDHLPEAALFARLGGEEFAIVVSGVAPHQASFIAERLRRAIEELAPVHAGQRLHITVSTGLSGSSLATPGDHLDALLAHADQALYQAKAMGRNRVVQYQVRREVV</sequence>
<dbReference type="KEGG" id="psw:LK03_19335"/>
<dbReference type="SUPFAM" id="SSF55073">
    <property type="entry name" value="Nucleotide cyclase"/>
    <property type="match status" value="1"/>
</dbReference>
<dbReference type="EC" id="2.7.7.65" evidence="3"/>
<feature type="transmembrane region" description="Helical" evidence="5">
    <location>
        <begin position="195"/>
        <end position="219"/>
    </location>
</feature>
<feature type="transmembrane region" description="Helical" evidence="5">
    <location>
        <begin position="64"/>
        <end position="82"/>
    </location>
</feature>
<feature type="domain" description="GGDEF" evidence="6">
    <location>
        <begin position="332"/>
        <end position="467"/>
    </location>
</feature>
<accession>A0A089YHW7</accession>
<evidence type="ECO:0000256" key="4">
    <source>
        <dbReference type="ARBA" id="ARBA00034247"/>
    </source>
</evidence>
<feature type="transmembrane region" description="Helical" evidence="5">
    <location>
        <begin position="120"/>
        <end position="144"/>
    </location>
</feature>
<dbReference type="PROSITE" id="PS50887">
    <property type="entry name" value="GGDEF"/>
    <property type="match status" value="1"/>
</dbReference>
<keyword evidence="8" id="KW-1185">Reference proteome</keyword>
<evidence type="ECO:0000259" key="6">
    <source>
        <dbReference type="PROSITE" id="PS50887"/>
    </source>
</evidence>
<protein>
    <recommendedName>
        <fullName evidence="3">diguanylate cyclase</fullName>
        <ecNumber evidence="3">2.7.7.65</ecNumber>
    </recommendedName>
</protein>
<keyword evidence="5" id="KW-0812">Transmembrane</keyword>
<proteinExistence type="predicted"/>
<feature type="transmembrane region" description="Helical" evidence="5">
    <location>
        <begin position="231"/>
        <end position="252"/>
    </location>
</feature>
<evidence type="ECO:0000256" key="1">
    <source>
        <dbReference type="ARBA" id="ARBA00001946"/>
    </source>
</evidence>
<dbReference type="InterPro" id="IPR029787">
    <property type="entry name" value="Nucleotide_cyclase"/>
</dbReference>
<organism evidence="7 8">
    <name type="scientific">Pseudomonas cremoricolorata</name>
    <dbReference type="NCBI Taxonomy" id="157783"/>
    <lineage>
        <taxon>Bacteria</taxon>
        <taxon>Pseudomonadati</taxon>
        <taxon>Pseudomonadota</taxon>
        <taxon>Gammaproteobacteria</taxon>
        <taxon>Pseudomonadales</taxon>
        <taxon>Pseudomonadaceae</taxon>
        <taxon>Pseudomonas</taxon>
    </lineage>
</organism>
<dbReference type="AlphaFoldDB" id="A0A089YHW7"/>
<evidence type="ECO:0000256" key="2">
    <source>
        <dbReference type="ARBA" id="ARBA00004533"/>
    </source>
</evidence>
<dbReference type="SMART" id="SM00267">
    <property type="entry name" value="GGDEF"/>
    <property type="match status" value="1"/>
</dbReference>
<name>A0A089YHW7_9PSED</name>
<dbReference type="OrthoDB" id="9812260at2"/>
<dbReference type="InterPro" id="IPR000160">
    <property type="entry name" value="GGDEF_dom"/>
</dbReference>
<dbReference type="GO" id="GO:0005886">
    <property type="term" value="C:plasma membrane"/>
    <property type="evidence" value="ECO:0007669"/>
    <property type="project" value="UniProtKB-SubCell"/>
</dbReference>
<dbReference type="GO" id="GO:1902201">
    <property type="term" value="P:negative regulation of bacterial-type flagellum-dependent cell motility"/>
    <property type="evidence" value="ECO:0007669"/>
    <property type="project" value="TreeGrafter"/>
</dbReference>
<gene>
    <name evidence="7" type="ORF">LK03_19335</name>
</gene>
<comment type="subcellular location">
    <subcellularLocation>
        <location evidence="2">Cell inner membrane</location>
    </subcellularLocation>
</comment>
<dbReference type="EMBL" id="CP009455">
    <property type="protein sequence ID" value="AIR91288.1"/>
    <property type="molecule type" value="Genomic_DNA"/>
</dbReference>
<dbReference type="FunFam" id="3.30.70.270:FF:000001">
    <property type="entry name" value="Diguanylate cyclase domain protein"/>
    <property type="match status" value="1"/>
</dbReference>
<dbReference type="GO" id="GO:0043709">
    <property type="term" value="P:cell adhesion involved in single-species biofilm formation"/>
    <property type="evidence" value="ECO:0007669"/>
    <property type="project" value="TreeGrafter"/>
</dbReference>
<dbReference type="RefSeq" id="WP_038414037.1">
    <property type="nucleotide sequence ID" value="NZ_CP009455.1"/>
</dbReference>
<dbReference type="Proteomes" id="UP000029493">
    <property type="component" value="Chromosome"/>
</dbReference>
<dbReference type="CDD" id="cd01949">
    <property type="entry name" value="GGDEF"/>
    <property type="match status" value="1"/>
</dbReference>
<keyword evidence="5" id="KW-1133">Transmembrane helix</keyword>
<evidence type="ECO:0000313" key="7">
    <source>
        <dbReference type="EMBL" id="AIR91288.1"/>
    </source>
</evidence>
<dbReference type="PANTHER" id="PTHR45138:SF9">
    <property type="entry name" value="DIGUANYLATE CYCLASE DGCM-RELATED"/>
    <property type="match status" value="1"/>
</dbReference>
<dbReference type="NCBIfam" id="TIGR00254">
    <property type="entry name" value="GGDEF"/>
    <property type="match status" value="1"/>
</dbReference>